<dbReference type="GO" id="GO:0006351">
    <property type="term" value="P:DNA-templated transcription"/>
    <property type="evidence" value="ECO:0007669"/>
    <property type="project" value="InterPro"/>
</dbReference>
<keyword evidence="10" id="KW-1185">Reference proteome</keyword>
<feature type="compositionally biased region" description="Low complexity" evidence="7">
    <location>
        <begin position="766"/>
        <end position="781"/>
    </location>
</feature>
<keyword evidence="6" id="KW-0175">Coiled coil</keyword>
<dbReference type="GO" id="GO:0000981">
    <property type="term" value="F:DNA-binding transcription factor activity, RNA polymerase II-specific"/>
    <property type="evidence" value="ECO:0007669"/>
    <property type="project" value="InterPro"/>
</dbReference>
<dbReference type="InterPro" id="IPR001138">
    <property type="entry name" value="Zn2Cys6_DnaBD"/>
</dbReference>
<protein>
    <recommendedName>
        <fullName evidence="8">Zn(2)-C6 fungal-type domain-containing protein</fullName>
    </recommendedName>
</protein>
<dbReference type="Pfam" id="PF00172">
    <property type="entry name" value="Zn_clus"/>
    <property type="match status" value="1"/>
</dbReference>
<dbReference type="SUPFAM" id="SSF57701">
    <property type="entry name" value="Zn2/Cys6 DNA-binding domain"/>
    <property type="match status" value="1"/>
</dbReference>
<reference evidence="9" key="1">
    <citation type="submission" date="2023-10" db="EMBL/GenBank/DDBJ databases">
        <authorList>
            <person name="Noh H."/>
        </authorList>
    </citation>
    <scope>NUCLEOTIDE SEQUENCE</scope>
    <source>
        <strain evidence="9">DUCC4014</strain>
    </source>
</reference>
<feature type="domain" description="Zn(2)-C6 fungal-type" evidence="8">
    <location>
        <begin position="24"/>
        <end position="70"/>
    </location>
</feature>
<dbReference type="GO" id="GO:0008270">
    <property type="term" value="F:zinc ion binding"/>
    <property type="evidence" value="ECO:0007669"/>
    <property type="project" value="InterPro"/>
</dbReference>
<keyword evidence="4" id="KW-0804">Transcription</keyword>
<evidence type="ECO:0000256" key="1">
    <source>
        <dbReference type="ARBA" id="ARBA00004123"/>
    </source>
</evidence>
<sequence length="864" mass="93732">MEQSPEYEDILDDETLAPLKRNHACLQCKKRKVKCDAVRPTCNPCLRSHAHALRSAQRNKSRPPPLVCSYAEGDEEEMAAAEAEAQRKRTANGTAGPGLAKRSAIGLDRIGREKNVRVEEEKDTLRARIAELEARIAALTTDPVPPVPPLAQSSLYSGMANKPGVTIDKNGFNPIAMGNSSTLNGPEAGKNGHVPPPILHIETGEPGNFQTFDFSNLLVLPANWPKNLPSPAILEHLIDTFFQCEPQMPRIIHRSSLMARLKLPPTSDDFPFPGLLHAICASAAPHTPWTTTLQPEELEATRMRHIALGLDLESCEDFAMAQAEAAERCIRHSTVMCVMGPGSFIFDVLRAHLVLSNVYFTKNMPLRSWITAGTPGRLIKALELINRNPRKSDKGTLMPDCASDRDREERYATVWMAYLTESTLSVNSAWSQSLEVDEIGIPLPTSNDEFNQKNDFFGMMKPNPQNAHEHDVLVNHPVIDPFVLVIKCSLLLGRAAKWIRQWQQRVMQPGDEMEGLKSSTFIQLNGDIFAFQLSLPSHLKNIYRSIDAGNAASAFTADIMSLHVFPNLAILLLHEQFVDWTGRETAAHSQIQKAFEAIVGYIHLVPSQLDITHLLTPLLTFSLFTVGRFINKFIARANKLQQYAQASRWRTDLMAIMDMMRRYGGKHALGQQLGAYLANYQRMQEDGTLQIEDSQIDGSCHAAIPKASLTSVTPQSSATPKSTPGGAPSTIGSDCLDWNLASGVASGAGTSPAIPSLGSSGQTPESVGAASSSSGGNAHGVHNLGLPSANLSGLDASSLMDAQGQGATLFDPTLLDFLDPSSAQAASFSTGIGGGKHGANDATFLAELVSGDAQAWGAQYFAQS</sequence>
<dbReference type="AlphaFoldDB" id="A0AAF0YB85"/>
<dbReference type="PROSITE" id="PS50048">
    <property type="entry name" value="ZN2_CY6_FUNGAL_2"/>
    <property type="match status" value="1"/>
</dbReference>
<gene>
    <name evidence="9" type="ORF">LOC62_05G007041</name>
</gene>
<dbReference type="InterPro" id="IPR036864">
    <property type="entry name" value="Zn2-C6_fun-type_DNA-bd_sf"/>
</dbReference>
<dbReference type="CDD" id="cd00067">
    <property type="entry name" value="GAL4"/>
    <property type="match status" value="1"/>
</dbReference>
<dbReference type="PANTHER" id="PTHR47338:SF29">
    <property type="entry name" value="ZN(2)-C6 FUNGAL-TYPE DOMAIN-CONTAINING PROTEIN"/>
    <property type="match status" value="1"/>
</dbReference>
<evidence type="ECO:0000313" key="9">
    <source>
        <dbReference type="EMBL" id="WOO83525.1"/>
    </source>
</evidence>
<comment type="subcellular location">
    <subcellularLocation>
        <location evidence="1">Nucleus</location>
    </subcellularLocation>
</comment>
<accession>A0AAF0YB85</accession>
<evidence type="ECO:0000256" key="5">
    <source>
        <dbReference type="ARBA" id="ARBA00023242"/>
    </source>
</evidence>
<evidence type="ECO:0000256" key="6">
    <source>
        <dbReference type="SAM" id="Coils"/>
    </source>
</evidence>
<keyword evidence="2" id="KW-0479">Metal-binding</keyword>
<dbReference type="CDD" id="cd12148">
    <property type="entry name" value="fungal_TF_MHR"/>
    <property type="match status" value="1"/>
</dbReference>
<dbReference type="PANTHER" id="PTHR47338">
    <property type="entry name" value="ZN(II)2CYS6 TRANSCRIPTION FACTOR (EUROFUNG)-RELATED"/>
    <property type="match status" value="1"/>
</dbReference>
<dbReference type="RefSeq" id="XP_062629550.1">
    <property type="nucleotide sequence ID" value="XM_062773566.1"/>
</dbReference>
<evidence type="ECO:0000256" key="3">
    <source>
        <dbReference type="ARBA" id="ARBA00023015"/>
    </source>
</evidence>
<dbReference type="GO" id="GO:0005634">
    <property type="term" value="C:nucleus"/>
    <property type="evidence" value="ECO:0007669"/>
    <property type="project" value="UniProtKB-SubCell"/>
</dbReference>
<evidence type="ECO:0000313" key="10">
    <source>
        <dbReference type="Proteomes" id="UP000827549"/>
    </source>
</evidence>
<keyword evidence="3" id="KW-0805">Transcription regulation</keyword>
<dbReference type="GeneID" id="87810216"/>
<evidence type="ECO:0000256" key="2">
    <source>
        <dbReference type="ARBA" id="ARBA00022723"/>
    </source>
</evidence>
<dbReference type="Proteomes" id="UP000827549">
    <property type="component" value="Chromosome 5"/>
</dbReference>
<feature type="compositionally biased region" description="Polar residues" evidence="7">
    <location>
        <begin position="709"/>
        <end position="722"/>
    </location>
</feature>
<dbReference type="EMBL" id="CP086718">
    <property type="protein sequence ID" value="WOO83524.1"/>
    <property type="molecule type" value="Genomic_DNA"/>
</dbReference>
<feature type="coiled-coil region" evidence="6">
    <location>
        <begin position="115"/>
        <end position="142"/>
    </location>
</feature>
<dbReference type="InterPro" id="IPR050815">
    <property type="entry name" value="TF_fung"/>
</dbReference>
<dbReference type="GO" id="GO:0003677">
    <property type="term" value="F:DNA binding"/>
    <property type="evidence" value="ECO:0007669"/>
    <property type="project" value="InterPro"/>
</dbReference>
<dbReference type="RefSeq" id="XP_062629551.1">
    <property type="nucleotide sequence ID" value="XM_062773567.1"/>
</dbReference>
<dbReference type="Pfam" id="PF04082">
    <property type="entry name" value="Fungal_trans"/>
    <property type="match status" value="1"/>
</dbReference>
<evidence type="ECO:0000259" key="8">
    <source>
        <dbReference type="PROSITE" id="PS50048"/>
    </source>
</evidence>
<evidence type="ECO:0000256" key="4">
    <source>
        <dbReference type="ARBA" id="ARBA00023163"/>
    </source>
</evidence>
<evidence type="ECO:0000256" key="7">
    <source>
        <dbReference type="SAM" id="MobiDB-lite"/>
    </source>
</evidence>
<dbReference type="SMART" id="SM00066">
    <property type="entry name" value="GAL4"/>
    <property type="match status" value="1"/>
</dbReference>
<feature type="region of interest" description="Disordered" evidence="7">
    <location>
        <begin position="709"/>
        <end position="730"/>
    </location>
</feature>
<dbReference type="EMBL" id="CP086718">
    <property type="protein sequence ID" value="WOO83525.1"/>
    <property type="molecule type" value="Genomic_DNA"/>
</dbReference>
<dbReference type="Gene3D" id="4.10.240.10">
    <property type="entry name" value="Zn(2)-C6 fungal-type DNA-binding domain"/>
    <property type="match status" value="1"/>
</dbReference>
<proteinExistence type="predicted"/>
<name>A0AAF0YB85_9TREE</name>
<feature type="region of interest" description="Disordered" evidence="7">
    <location>
        <begin position="752"/>
        <end position="781"/>
    </location>
</feature>
<dbReference type="InterPro" id="IPR007219">
    <property type="entry name" value="XnlR_reg_dom"/>
</dbReference>
<keyword evidence="5" id="KW-0539">Nucleus</keyword>
<organism evidence="9 10">
    <name type="scientific">Vanrija pseudolonga</name>
    <dbReference type="NCBI Taxonomy" id="143232"/>
    <lineage>
        <taxon>Eukaryota</taxon>
        <taxon>Fungi</taxon>
        <taxon>Dikarya</taxon>
        <taxon>Basidiomycota</taxon>
        <taxon>Agaricomycotina</taxon>
        <taxon>Tremellomycetes</taxon>
        <taxon>Trichosporonales</taxon>
        <taxon>Trichosporonaceae</taxon>
        <taxon>Vanrija</taxon>
    </lineage>
</organism>